<evidence type="ECO:0000256" key="2">
    <source>
        <dbReference type="ARBA" id="ARBA00022450"/>
    </source>
</evidence>
<dbReference type="PROSITE" id="PS00455">
    <property type="entry name" value="AMP_BINDING"/>
    <property type="match status" value="2"/>
</dbReference>
<dbReference type="InterPro" id="IPR023213">
    <property type="entry name" value="CAT-like_dom_sf"/>
</dbReference>
<dbReference type="InterPro" id="IPR009081">
    <property type="entry name" value="PP-bd_ACP"/>
</dbReference>
<sequence>MSDLSPVQRELLRRRLAGLAGPGPDADAMTPVTGTGDLPVSFGQERLVFLDRLEGPGPAYTIPVAWRLTGPLDRARLAAAFDRVVARHEPLRTRFTVADGAVRQHVDPGWPGVDWRGDVPAGELARAVREAADEPFDLAAGPVLRVTLWRLAEEEHVVLVALHHIAADGWSTGVLVRELEAFYAGGTLPEPPVRYADFAAWQRRTAAAGDRRSGRPDRWRRRLAGLPPLELPTDGPRPAGRSTAGAVREFTLAPELVAGLEGLGRRHGATLFMTLLAGFEVLLSRWSGQSDFAVGTPVAGRSRPEVEQLIGFFVNTSVLRADLSGDPSFGEVLHRVRADALDAYEDQDVPFERIVDALAPDRELHRTPLFQAMFSLDEDADDRPVRLAGLTGTRYDLDLDAVKFDLVLQAARRPEGVVAAFFHRADLWSPETARRWAEQYTHLLEQALAHPDTPLSALELLPEEERRRLAAWAAPERSYDGGDLLHRRFERHAATRPDALAVVAGGERLDYAALNRRANRLAHRLRAAGVGPETVVGLCVERNADLAVGILGILKAGGAYLPLDPEHPRERLAYVSADAGIALAVVSPGLGDKVPAGVGAQLRLDDPALDAEPDRDPEPLGDADALAYIIHTSGSTGRPKGVCVPHRQVVRLLDACEEALELAPGGVWSLFHSYAFDFSVWELWGALTRGGSVVLVDRDTARDPGRFAALVEAERVSVLSQTPGAFRNLRAALAGRPLAALGVRTVVLGGEKLDLPELDGWLDGPGAGVRLVNMYGITETTVHVTHHTVTSADLAGAALSPIGRALGDLSVHVLDRHLRPVPPGVVGELYVGGAGPARGYLGRPGLTAERFVPDPFGTRPGSRLYRTGDRARRLPDGTLEYRGRADDQVKIRGHRIELGEVEAALLGHPAVEQAAVVARGTRSGEYRLHAYLVPGGALDRDELRRRLLDRLPEPMVPASFTVLAAMPLTANGKIDRRALPAAEGAGLDSVRRHVPPATPTERALAGVWCAALGVERVGVTDRFFDLGGDSILALRVVGLAEQRGLAVALRDVFAHQGLGELARAVDDAAERARAADAPGREPSAATGPVEPFTLLSAADRERLPAGLADAYPLTRMQQGMLYELLADAGKGAYHNVTSFRIQEPAGFDAGAMRDAARAVVRRYEILRTGFDWSGYDEPLQLVHPTAELPVGVDDLRGLGEAAAAERVREYLRAEAGRWFELAVPPLIRLHVHVLNETEYRLTITDCHAVLDGWSLTSLIAELVERHRRARTGGAPAAGATGTPATGSPEADPLDGPPDGPMNDPLDGPPVPAFAEYVALERAAVADPAARAFWDAVVESFPPVRLPRAAGGDLADKSTCEALRSYGHLRAGIDALAARAGVPRRTVLFTAYYHLMRRLADGDAYSTGMATNGRPERAGADGMRGVFLNVVPFGTHSAATSWLGLLQDVFAAEREVIPHRRFPLAELQSGRWAGEVLVDTAFNYVHFHGLGSEHKEDIEEIARTNFGLMVTTGPTGVSFEADAGRMSRGEVERLADTYCALLAAMVADPEAAPGLPAEARDLRPARETAEARDDRSVAALFEERAAAHPDRVALATADGRTITYAGLRARADRIARRLRRHGAGPGRVVGLCAERSADLVAGMLGILRSGAAYLPLDPHDPALRLDRMVAETGADVVLVQPVWSGVVPARVGTVLSLAEDGPEDGLPLDDGLTTDGLALPDADSTACVLYTSGSTGRPKGIALPHRAVVDSLVAQDFVRLDEHETVLHLSSVSWDAAVFEILGPLLTGGTCALHPAEALTPAGIAASLRRHGVTTAFLTTTLLNLVVEQDPDGLRGLRQLITGGEAASPAHLRELRSQLPALRVINAYGPVECTFIVTRHEVGAVAPDAVAVPIGRPLARTTVLVLDEALRPVPVGASGEIFVGGDCLALGYVGQPGLTAERFVPDPAGHGRRLYRTGDRGRLRADGELEFGGRLDGQVKIRGRRIEPGEIEAVLTSHPGVAAAAALARTDRPGDAVLVAYLVPAAGSALPTTAELRRWLRDRLPAYLVPTALVPLAALPVTANGKLDRAALPAPDGLVEPEHPYVGPRTEAETTLAKLWAEILRLDRVGVHDDFFDLGGSSLAIVRVAARACDLGLPVGVADLLENPTVASLAAAVTTRVQAGPDGAAGLADAAPARRREGEVLVVLREGSGNPLYCVHPSGGSVAWYLPLARALPPGRPVIGLQARGLDGGTDADTMQALAEDYVRQLRAHRPQGPYALLGWSMGGNIVQEMAIQLTAAGERVEVLLLLEPAVPDEDGMFAVTEALDLLDRAVALREAIRELSPGTPARLSQERELVTTLLAAGVNETEAHLGADWPVAMWTALLRAAAGYRPEPYRGPVHLVVSAEALDAAPDRRSVAAGDGYAAYERRCRELFPGELTVHHLPGTHRSMVTDPDVAAVAAIAADLMEQTT</sequence>
<evidence type="ECO:0000256" key="1">
    <source>
        <dbReference type="ARBA" id="ARBA00001957"/>
    </source>
</evidence>
<comment type="cofactor">
    <cofactor evidence="1">
        <name>pantetheine 4'-phosphate</name>
        <dbReference type="ChEBI" id="CHEBI:47942"/>
    </cofactor>
</comment>
<dbReference type="EMBL" id="JBHSOD010000085">
    <property type="protein sequence ID" value="MFC5890516.1"/>
    <property type="molecule type" value="Genomic_DNA"/>
</dbReference>
<dbReference type="PANTHER" id="PTHR45527:SF1">
    <property type="entry name" value="FATTY ACID SYNTHASE"/>
    <property type="match status" value="1"/>
</dbReference>
<feature type="domain" description="Carrier" evidence="5">
    <location>
        <begin position="2086"/>
        <end position="2160"/>
    </location>
</feature>
<dbReference type="CDD" id="cd19531">
    <property type="entry name" value="LCL_NRPS-like"/>
    <property type="match status" value="1"/>
</dbReference>
<dbReference type="InterPro" id="IPR020806">
    <property type="entry name" value="PKS_PP-bd"/>
</dbReference>
<keyword evidence="3" id="KW-0597">Phosphoprotein</keyword>
<dbReference type="Gene3D" id="3.40.50.980">
    <property type="match status" value="4"/>
</dbReference>
<dbReference type="PANTHER" id="PTHR45527">
    <property type="entry name" value="NONRIBOSOMAL PEPTIDE SYNTHETASE"/>
    <property type="match status" value="1"/>
</dbReference>
<dbReference type="InterPro" id="IPR029058">
    <property type="entry name" value="AB_hydrolase_fold"/>
</dbReference>
<evidence type="ECO:0000256" key="4">
    <source>
        <dbReference type="SAM" id="MobiDB-lite"/>
    </source>
</evidence>
<dbReference type="InterPro" id="IPR025110">
    <property type="entry name" value="AMP-bd_C"/>
</dbReference>
<keyword evidence="2" id="KW-0596">Phosphopantetheine</keyword>
<dbReference type="NCBIfam" id="TIGR01733">
    <property type="entry name" value="AA-adenyl-dom"/>
    <property type="match status" value="2"/>
</dbReference>
<dbReference type="InterPro" id="IPR020845">
    <property type="entry name" value="AMP-binding_CS"/>
</dbReference>
<evidence type="ECO:0000259" key="5">
    <source>
        <dbReference type="PROSITE" id="PS50075"/>
    </source>
</evidence>
<dbReference type="SMART" id="SM00824">
    <property type="entry name" value="PKS_TE"/>
    <property type="match status" value="1"/>
</dbReference>
<evidence type="ECO:0000256" key="3">
    <source>
        <dbReference type="ARBA" id="ARBA00022553"/>
    </source>
</evidence>
<protein>
    <submittedName>
        <fullName evidence="6">Non-ribosomal peptide synthetase</fullName>
    </submittedName>
</protein>
<dbReference type="Gene3D" id="2.30.38.10">
    <property type="entry name" value="Luciferase, Domain 3"/>
    <property type="match status" value="2"/>
</dbReference>
<organism evidence="6 7">
    <name type="scientific">Kitasatospora aburaviensis</name>
    <dbReference type="NCBI Taxonomy" id="67265"/>
    <lineage>
        <taxon>Bacteria</taxon>
        <taxon>Bacillati</taxon>
        <taxon>Actinomycetota</taxon>
        <taxon>Actinomycetes</taxon>
        <taxon>Kitasatosporales</taxon>
        <taxon>Streptomycetaceae</taxon>
        <taxon>Kitasatospora</taxon>
    </lineage>
</organism>
<dbReference type="InterPro" id="IPR036736">
    <property type="entry name" value="ACP-like_sf"/>
</dbReference>
<dbReference type="PROSITE" id="PS50075">
    <property type="entry name" value="CARRIER"/>
    <property type="match status" value="2"/>
</dbReference>
<feature type="region of interest" description="Disordered" evidence="4">
    <location>
        <begin position="1270"/>
        <end position="1307"/>
    </location>
</feature>
<dbReference type="InterPro" id="IPR045851">
    <property type="entry name" value="AMP-bd_C_sf"/>
</dbReference>
<dbReference type="Gene3D" id="1.10.1200.10">
    <property type="entry name" value="ACP-like"/>
    <property type="match status" value="2"/>
</dbReference>
<dbReference type="InterPro" id="IPR001242">
    <property type="entry name" value="Condensation_dom"/>
</dbReference>
<dbReference type="InterPro" id="IPR001031">
    <property type="entry name" value="Thioesterase"/>
</dbReference>
<dbReference type="Gene3D" id="3.40.50.1820">
    <property type="entry name" value="alpha/beta hydrolase"/>
    <property type="match status" value="1"/>
</dbReference>
<evidence type="ECO:0000313" key="6">
    <source>
        <dbReference type="EMBL" id="MFC5890516.1"/>
    </source>
</evidence>
<dbReference type="RefSeq" id="WP_313761914.1">
    <property type="nucleotide sequence ID" value="NZ_BAAAVH010000004.1"/>
</dbReference>
<proteinExistence type="predicted"/>
<evidence type="ECO:0000313" key="7">
    <source>
        <dbReference type="Proteomes" id="UP001596067"/>
    </source>
</evidence>
<dbReference type="InterPro" id="IPR020802">
    <property type="entry name" value="TesA-like"/>
</dbReference>
<reference evidence="7" key="1">
    <citation type="journal article" date="2019" name="Int. J. Syst. Evol. Microbiol.">
        <title>The Global Catalogue of Microorganisms (GCM) 10K type strain sequencing project: providing services to taxonomists for standard genome sequencing and annotation.</title>
        <authorList>
            <consortium name="The Broad Institute Genomics Platform"/>
            <consortium name="The Broad Institute Genome Sequencing Center for Infectious Disease"/>
            <person name="Wu L."/>
            <person name="Ma J."/>
        </authorList>
    </citation>
    <scope>NUCLEOTIDE SEQUENCE [LARGE SCALE GENOMIC DNA]</scope>
    <source>
        <strain evidence="7">CGMCC 4.1469</strain>
    </source>
</reference>
<feature type="domain" description="Carrier" evidence="5">
    <location>
        <begin position="995"/>
        <end position="1069"/>
    </location>
</feature>
<dbReference type="Pfam" id="PF00501">
    <property type="entry name" value="AMP-binding"/>
    <property type="match status" value="2"/>
</dbReference>
<dbReference type="Proteomes" id="UP001596067">
    <property type="component" value="Unassembled WGS sequence"/>
</dbReference>
<feature type="compositionally biased region" description="Low complexity" evidence="4">
    <location>
        <begin position="1271"/>
        <end position="1286"/>
    </location>
</feature>
<name>A0ABW1F8D1_9ACTN</name>
<dbReference type="CDD" id="cd17643">
    <property type="entry name" value="A_NRPS_Cytc1-like"/>
    <property type="match status" value="1"/>
</dbReference>
<dbReference type="Pfam" id="PF00550">
    <property type="entry name" value="PP-binding"/>
    <property type="match status" value="2"/>
</dbReference>
<dbReference type="SUPFAM" id="SSF52777">
    <property type="entry name" value="CoA-dependent acyltransferases"/>
    <property type="match status" value="4"/>
</dbReference>
<gene>
    <name evidence="6" type="ORF">ACFP0N_36745</name>
</gene>
<dbReference type="Pfam" id="PF00975">
    <property type="entry name" value="Thioesterase"/>
    <property type="match status" value="1"/>
</dbReference>
<dbReference type="SMART" id="SM00823">
    <property type="entry name" value="PKS_PP"/>
    <property type="match status" value="2"/>
</dbReference>
<dbReference type="InterPro" id="IPR006162">
    <property type="entry name" value="Ppantetheine_attach_site"/>
</dbReference>
<dbReference type="Gene3D" id="3.30.300.30">
    <property type="match status" value="2"/>
</dbReference>
<accession>A0ABW1F8D1</accession>
<dbReference type="Gene3D" id="3.30.559.10">
    <property type="entry name" value="Chloramphenicol acetyltransferase-like domain"/>
    <property type="match status" value="2"/>
</dbReference>
<dbReference type="PROSITE" id="PS00012">
    <property type="entry name" value="PHOSPHOPANTETHEINE"/>
    <property type="match status" value="2"/>
</dbReference>
<dbReference type="SUPFAM" id="SSF56801">
    <property type="entry name" value="Acetyl-CoA synthetase-like"/>
    <property type="match status" value="2"/>
</dbReference>
<keyword evidence="7" id="KW-1185">Reference proteome</keyword>
<comment type="caution">
    <text evidence="6">The sequence shown here is derived from an EMBL/GenBank/DDBJ whole genome shotgun (WGS) entry which is preliminary data.</text>
</comment>
<dbReference type="Pfam" id="PF13193">
    <property type="entry name" value="AMP-binding_C"/>
    <property type="match status" value="2"/>
</dbReference>
<dbReference type="SUPFAM" id="SSF47336">
    <property type="entry name" value="ACP-like"/>
    <property type="match status" value="2"/>
</dbReference>
<dbReference type="SUPFAM" id="SSF53474">
    <property type="entry name" value="alpha/beta-Hydrolases"/>
    <property type="match status" value="1"/>
</dbReference>
<dbReference type="InterPro" id="IPR010071">
    <property type="entry name" value="AA_adenyl_dom"/>
</dbReference>
<dbReference type="InterPro" id="IPR000873">
    <property type="entry name" value="AMP-dep_synth/lig_dom"/>
</dbReference>
<dbReference type="Pfam" id="PF00668">
    <property type="entry name" value="Condensation"/>
    <property type="match status" value="3"/>
</dbReference>
<dbReference type="Gene3D" id="3.30.559.30">
    <property type="entry name" value="Nonribosomal peptide synthetase, condensation domain"/>
    <property type="match status" value="2"/>
</dbReference>